<sequence>MATIKDIANKVNVSIATVSRVLNDDPNLSVSPETKQRIFETAEQLAYTKHIHKKTKQRMRIAIVHWYTETEELNDLYYYSIRQGVEKKLESDQYEYIRLFQNVEKKPETKIDGIIAIGKFSHHQMKQLKEWSSHVCFVDNFYALPSYDAVIADFEQAITGLLTHLTEQGHSKIGMLAGEEKVSGTSDVLKDPRYETFRNDMQAKGFFDKTYCFKGFFNVDSGYDMMDRAICTLGDDFPTAFFCANDAIAVGALRALKDHGISVPERVSIIGFNDTSVAKYVSPSLSTVRIYTELMGETAVSLMKERIFQQRTVAKKVTLETELVLRESSR</sequence>
<keyword evidence="2" id="KW-0238">DNA-binding</keyword>
<dbReference type="CDD" id="cd01544">
    <property type="entry name" value="PBP1_GalR"/>
    <property type="match status" value="1"/>
</dbReference>
<dbReference type="SUPFAM" id="SSF47413">
    <property type="entry name" value="lambda repressor-like DNA-binding domains"/>
    <property type="match status" value="1"/>
</dbReference>
<keyword evidence="6" id="KW-1185">Reference proteome</keyword>
<evidence type="ECO:0000256" key="3">
    <source>
        <dbReference type="ARBA" id="ARBA00023163"/>
    </source>
</evidence>
<dbReference type="GO" id="GO:0000976">
    <property type="term" value="F:transcription cis-regulatory region binding"/>
    <property type="evidence" value="ECO:0007669"/>
    <property type="project" value="TreeGrafter"/>
</dbReference>
<evidence type="ECO:0000313" key="5">
    <source>
        <dbReference type="EMBL" id="GGK05141.1"/>
    </source>
</evidence>
<evidence type="ECO:0000256" key="1">
    <source>
        <dbReference type="ARBA" id="ARBA00023015"/>
    </source>
</evidence>
<dbReference type="CDD" id="cd01392">
    <property type="entry name" value="HTH_LacI"/>
    <property type="match status" value="1"/>
</dbReference>
<protein>
    <submittedName>
        <fullName evidence="5">LacI family transcriptional regulator</fullName>
    </submittedName>
</protein>
<comment type="caution">
    <text evidence="5">The sequence shown here is derived from an EMBL/GenBank/DDBJ whole genome shotgun (WGS) entry which is preliminary data.</text>
</comment>
<evidence type="ECO:0000259" key="4">
    <source>
        <dbReference type="PROSITE" id="PS50932"/>
    </source>
</evidence>
<keyword evidence="1" id="KW-0805">Transcription regulation</keyword>
<evidence type="ECO:0000256" key="2">
    <source>
        <dbReference type="ARBA" id="ARBA00023125"/>
    </source>
</evidence>
<dbReference type="Gene3D" id="1.10.260.40">
    <property type="entry name" value="lambda repressor-like DNA-binding domains"/>
    <property type="match status" value="1"/>
</dbReference>
<dbReference type="SMART" id="SM00354">
    <property type="entry name" value="HTH_LACI"/>
    <property type="match status" value="1"/>
</dbReference>
<dbReference type="SUPFAM" id="SSF53822">
    <property type="entry name" value="Periplasmic binding protein-like I"/>
    <property type="match status" value="1"/>
</dbReference>
<dbReference type="GO" id="GO:0003700">
    <property type="term" value="F:DNA-binding transcription factor activity"/>
    <property type="evidence" value="ECO:0007669"/>
    <property type="project" value="TreeGrafter"/>
</dbReference>
<reference evidence="5" key="1">
    <citation type="journal article" date="2014" name="Int. J. Syst. Evol. Microbiol.">
        <title>Complete genome sequence of Corynebacterium casei LMG S-19264T (=DSM 44701T), isolated from a smear-ripened cheese.</title>
        <authorList>
            <consortium name="US DOE Joint Genome Institute (JGI-PGF)"/>
            <person name="Walter F."/>
            <person name="Albersmeier A."/>
            <person name="Kalinowski J."/>
            <person name="Ruckert C."/>
        </authorList>
    </citation>
    <scope>NUCLEOTIDE SEQUENCE</scope>
    <source>
        <strain evidence="5">JCM 12580</strain>
    </source>
</reference>
<feature type="domain" description="HTH lacI-type" evidence="4">
    <location>
        <begin position="2"/>
        <end position="58"/>
    </location>
</feature>
<gene>
    <name evidence="5" type="primary">galR</name>
    <name evidence="5" type="ORF">GCM10007063_29410</name>
</gene>
<dbReference type="Proteomes" id="UP000658382">
    <property type="component" value="Unassembled WGS sequence"/>
</dbReference>
<dbReference type="Pfam" id="PF00356">
    <property type="entry name" value="LacI"/>
    <property type="match status" value="1"/>
</dbReference>
<dbReference type="PROSITE" id="PS50932">
    <property type="entry name" value="HTH_LACI_2"/>
    <property type="match status" value="1"/>
</dbReference>
<dbReference type="InterPro" id="IPR010982">
    <property type="entry name" value="Lambda_DNA-bd_dom_sf"/>
</dbReference>
<dbReference type="PROSITE" id="PS00356">
    <property type="entry name" value="HTH_LACI_1"/>
    <property type="match status" value="1"/>
</dbReference>
<keyword evidence="3" id="KW-0804">Transcription</keyword>
<dbReference type="InterPro" id="IPR046335">
    <property type="entry name" value="LacI/GalR-like_sensor"/>
</dbReference>
<name>A0A917Q0W3_9BACI</name>
<dbReference type="PANTHER" id="PTHR30146:SF149">
    <property type="entry name" value="HTH-TYPE TRANSCRIPTIONAL REGULATOR EBGR"/>
    <property type="match status" value="1"/>
</dbReference>
<dbReference type="AlphaFoldDB" id="A0A917Q0W3"/>
<organism evidence="5 6">
    <name type="scientific">Lentibacillus kapialis</name>
    <dbReference type="NCBI Taxonomy" id="340214"/>
    <lineage>
        <taxon>Bacteria</taxon>
        <taxon>Bacillati</taxon>
        <taxon>Bacillota</taxon>
        <taxon>Bacilli</taxon>
        <taxon>Bacillales</taxon>
        <taxon>Bacillaceae</taxon>
        <taxon>Lentibacillus</taxon>
    </lineage>
</organism>
<dbReference type="Gene3D" id="3.40.50.2300">
    <property type="match status" value="2"/>
</dbReference>
<dbReference type="Pfam" id="PF13377">
    <property type="entry name" value="Peripla_BP_3"/>
    <property type="match status" value="1"/>
</dbReference>
<dbReference type="InterPro" id="IPR028082">
    <property type="entry name" value="Peripla_BP_I"/>
</dbReference>
<dbReference type="InterPro" id="IPR000843">
    <property type="entry name" value="HTH_LacI"/>
</dbReference>
<accession>A0A917Q0W3</accession>
<proteinExistence type="predicted"/>
<dbReference type="PRINTS" id="PR00036">
    <property type="entry name" value="HTHLACI"/>
</dbReference>
<dbReference type="EMBL" id="BMNQ01000058">
    <property type="protein sequence ID" value="GGK05141.1"/>
    <property type="molecule type" value="Genomic_DNA"/>
</dbReference>
<dbReference type="PANTHER" id="PTHR30146">
    <property type="entry name" value="LACI-RELATED TRANSCRIPTIONAL REPRESSOR"/>
    <property type="match status" value="1"/>
</dbReference>
<dbReference type="RefSeq" id="WP_188633868.1">
    <property type="nucleotide sequence ID" value="NZ_BMNQ01000058.1"/>
</dbReference>
<reference evidence="5" key="2">
    <citation type="submission" date="2020-09" db="EMBL/GenBank/DDBJ databases">
        <authorList>
            <person name="Sun Q."/>
            <person name="Ohkuma M."/>
        </authorList>
    </citation>
    <scope>NUCLEOTIDE SEQUENCE</scope>
    <source>
        <strain evidence="5">JCM 12580</strain>
    </source>
</reference>
<evidence type="ECO:0000313" key="6">
    <source>
        <dbReference type="Proteomes" id="UP000658382"/>
    </source>
</evidence>